<evidence type="ECO:0000313" key="3">
    <source>
        <dbReference type="EMBL" id="EOA87858.1"/>
    </source>
</evidence>
<feature type="chain" id="PRO_5004343065" evidence="2">
    <location>
        <begin position="20"/>
        <end position="242"/>
    </location>
</feature>
<feature type="region of interest" description="Disordered" evidence="1">
    <location>
        <begin position="94"/>
        <end position="113"/>
    </location>
</feature>
<organism evidence="3 4">
    <name type="scientific">Exserohilum turcicum (strain 28A)</name>
    <name type="common">Northern leaf blight fungus</name>
    <name type="synonym">Setosphaeria turcica</name>
    <dbReference type="NCBI Taxonomy" id="671987"/>
    <lineage>
        <taxon>Eukaryota</taxon>
        <taxon>Fungi</taxon>
        <taxon>Dikarya</taxon>
        <taxon>Ascomycota</taxon>
        <taxon>Pezizomycotina</taxon>
        <taxon>Dothideomycetes</taxon>
        <taxon>Pleosporomycetidae</taxon>
        <taxon>Pleosporales</taxon>
        <taxon>Pleosporineae</taxon>
        <taxon>Pleosporaceae</taxon>
        <taxon>Exserohilum</taxon>
    </lineage>
</organism>
<protein>
    <submittedName>
        <fullName evidence="3">Uncharacterized protein</fullName>
    </submittedName>
</protein>
<evidence type="ECO:0000313" key="4">
    <source>
        <dbReference type="Proteomes" id="UP000016935"/>
    </source>
</evidence>
<dbReference type="eggNOG" id="ENOG502S5JG">
    <property type="taxonomic scope" value="Eukaryota"/>
</dbReference>
<dbReference type="HOGENOM" id="CLU_048447_0_0_1"/>
<evidence type="ECO:0000256" key="1">
    <source>
        <dbReference type="SAM" id="MobiDB-lite"/>
    </source>
</evidence>
<dbReference type="AlphaFoldDB" id="R0K438"/>
<dbReference type="GeneID" id="19403170"/>
<proteinExistence type="predicted"/>
<gene>
    <name evidence="3" type="ORF">SETTUDRAFT_27795</name>
</gene>
<dbReference type="Proteomes" id="UP000016935">
    <property type="component" value="Unassembled WGS sequence"/>
</dbReference>
<reference evidence="3 4" key="1">
    <citation type="journal article" date="2012" name="PLoS Pathog.">
        <title>Diverse lifestyles and strategies of plant pathogenesis encoded in the genomes of eighteen Dothideomycetes fungi.</title>
        <authorList>
            <person name="Ohm R.A."/>
            <person name="Feau N."/>
            <person name="Henrissat B."/>
            <person name="Schoch C.L."/>
            <person name="Horwitz B.A."/>
            <person name="Barry K.W."/>
            <person name="Condon B.J."/>
            <person name="Copeland A.C."/>
            <person name="Dhillon B."/>
            <person name="Glaser F."/>
            <person name="Hesse C.N."/>
            <person name="Kosti I."/>
            <person name="LaButti K."/>
            <person name="Lindquist E.A."/>
            <person name="Lucas S."/>
            <person name="Salamov A.A."/>
            <person name="Bradshaw R.E."/>
            <person name="Ciuffetti L."/>
            <person name="Hamelin R.C."/>
            <person name="Kema G.H.J."/>
            <person name="Lawrence C."/>
            <person name="Scott J.A."/>
            <person name="Spatafora J.W."/>
            <person name="Turgeon B.G."/>
            <person name="de Wit P.J.G.M."/>
            <person name="Zhong S."/>
            <person name="Goodwin S.B."/>
            <person name="Grigoriev I.V."/>
        </authorList>
    </citation>
    <scope>NUCLEOTIDE SEQUENCE [LARGE SCALE GENOMIC DNA]</scope>
    <source>
        <strain evidence="4">28A</strain>
    </source>
</reference>
<accession>R0K438</accession>
<evidence type="ECO:0000256" key="2">
    <source>
        <dbReference type="SAM" id="SignalP"/>
    </source>
</evidence>
<name>R0K438_EXST2</name>
<feature type="region of interest" description="Disordered" evidence="1">
    <location>
        <begin position="188"/>
        <end position="207"/>
    </location>
</feature>
<dbReference type="RefSeq" id="XP_008024345.1">
    <property type="nucleotide sequence ID" value="XM_008026154.1"/>
</dbReference>
<feature type="compositionally biased region" description="Low complexity" evidence="1">
    <location>
        <begin position="188"/>
        <end position="197"/>
    </location>
</feature>
<keyword evidence="2" id="KW-0732">Signal</keyword>
<reference evidence="3 4" key="2">
    <citation type="journal article" date="2013" name="PLoS Genet.">
        <title>Comparative genome structure, secondary metabolite, and effector coding capacity across Cochliobolus pathogens.</title>
        <authorList>
            <person name="Condon B.J."/>
            <person name="Leng Y."/>
            <person name="Wu D."/>
            <person name="Bushley K.E."/>
            <person name="Ohm R.A."/>
            <person name="Otillar R."/>
            <person name="Martin J."/>
            <person name="Schackwitz W."/>
            <person name="Grimwood J."/>
            <person name="MohdZainudin N."/>
            <person name="Xue C."/>
            <person name="Wang R."/>
            <person name="Manning V.A."/>
            <person name="Dhillon B."/>
            <person name="Tu Z.J."/>
            <person name="Steffenson B.J."/>
            <person name="Salamov A."/>
            <person name="Sun H."/>
            <person name="Lowry S."/>
            <person name="LaButti K."/>
            <person name="Han J."/>
            <person name="Copeland A."/>
            <person name="Lindquist E."/>
            <person name="Barry K."/>
            <person name="Schmutz J."/>
            <person name="Baker S.E."/>
            <person name="Ciuffetti L.M."/>
            <person name="Grigoriev I.V."/>
            <person name="Zhong S."/>
            <person name="Turgeon B.G."/>
        </authorList>
    </citation>
    <scope>NUCLEOTIDE SEQUENCE [LARGE SCALE GENOMIC DNA]</scope>
    <source>
        <strain evidence="4">28A</strain>
    </source>
</reference>
<keyword evidence="4" id="KW-1185">Reference proteome</keyword>
<sequence length="242" mass="23684">MHYTLLALATAGLFGSVQAAGEVIPLGQNCTPGGTPCANGAGCYATNSMLQPVCGNFQAACKSDQQCAFNTCNLAQGLCNGFLASASSSAASATITPSPTAPGPMPAPSSTVTAPAGSLPLGAECNPYVKPSQCIEGVQCWASNAMLIAKCGNFNAACTTDAQCAYNSCNNGLCNGFIASSKPANATAMSPTPSAPAGNATVHPTGATPTSTRAVQFTGAAAVANVASGAFAMVVGAVAMAL</sequence>
<dbReference type="OrthoDB" id="5413589at2759"/>
<feature type="signal peptide" evidence="2">
    <location>
        <begin position="1"/>
        <end position="19"/>
    </location>
</feature>
<dbReference type="EMBL" id="KB908559">
    <property type="protein sequence ID" value="EOA87858.1"/>
    <property type="molecule type" value="Genomic_DNA"/>
</dbReference>